<accession>A0A1J5PEU5</accession>
<dbReference type="EMBL" id="MLJW01004473">
    <property type="protein sequence ID" value="OIQ69902.1"/>
    <property type="molecule type" value="Genomic_DNA"/>
</dbReference>
<proteinExistence type="predicted"/>
<organism evidence="1">
    <name type="scientific">mine drainage metagenome</name>
    <dbReference type="NCBI Taxonomy" id="410659"/>
    <lineage>
        <taxon>unclassified sequences</taxon>
        <taxon>metagenomes</taxon>
        <taxon>ecological metagenomes</taxon>
    </lineage>
</organism>
<reference evidence="1" key="1">
    <citation type="submission" date="2016-10" db="EMBL/GenBank/DDBJ databases">
        <title>Sequence of Gallionella enrichment culture.</title>
        <authorList>
            <person name="Poehlein A."/>
            <person name="Muehling M."/>
            <person name="Daniel R."/>
        </authorList>
    </citation>
    <scope>NUCLEOTIDE SEQUENCE</scope>
</reference>
<protein>
    <submittedName>
        <fullName evidence="1">Uncharacterized protein</fullName>
    </submittedName>
</protein>
<sequence>MAGSPQCTMASTTMRPCGVEHEEMVHGRRDPGAVGCAAGGMAGSLVARGQLPGLRPNLSAGQRAVARAAPARTHQAAAAGTLGHQPGVESALRPPVACDAGARASTAVRCGARTWRACGTGQCLAGRQLLRGAAGTHPRCRRHAPPVPRVLHAGRRAQPCRRACSGVDA</sequence>
<dbReference type="AlphaFoldDB" id="A0A1J5PEU5"/>
<name>A0A1J5PEU5_9ZZZZ</name>
<evidence type="ECO:0000313" key="1">
    <source>
        <dbReference type="EMBL" id="OIQ69902.1"/>
    </source>
</evidence>
<gene>
    <name evidence="1" type="ORF">GALL_484890</name>
</gene>
<comment type="caution">
    <text evidence="1">The sequence shown here is derived from an EMBL/GenBank/DDBJ whole genome shotgun (WGS) entry which is preliminary data.</text>
</comment>